<keyword evidence="2 3" id="KW-0560">Oxidoreductase</keyword>
<evidence type="ECO:0000256" key="2">
    <source>
        <dbReference type="ARBA" id="ARBA00023002"/>
    </source>
</evidence>
<dbReference type="Proteomes" id="UP001596455">
    <property type="component" value="Unassembled WGS sequence"/>
</dbReference>
<organism evidence="7 8">
    <name type="scientific">Georgenia alba</name>
    <dbReference type="NCBI Taxonomy" id="2233858"/>
    <lineage>
        <taxon>Bacteria</taxon>
        <taxon>Bacillati</taxon>
        <taxon>Actinomycetota</taxon>
        <taxon>Actinomycetes</taxon>
        <taxon>Micrococcales</taxon>
        <taxon>Bogoriellaceae</taxon>
        <taxon>Georgenia</taxon>
    </lineage>
</organism>
<evidence type="ECO:0000313" key="7">
    <source>
        <dbReference type="EMBL" id="MFC7404316.1"/>
    </source>
</evidence>
<evidence type="ECO:0000259" key="5">
    <source>
        <dbReference type="Pfam" id="PF00389"/>
    </source>
</evidence>
<reference evidence="8" key="1">
    <citation type="journal article" date="2019" name="Int. J. Syst. Evol. Microbiol.">
        <title>The Global Catalogue of Microorganisms (GCM) 10K type strain sequencing project: providing services to taxonomists for standard genome sequencing and annotation.</title>
        <authorList>
            <consortium name="The Broad Institute Genomics Platform"/>
            <consortium name="The Broad Institute Genome Sequencing Center for Infectious Disease"/>
            <person name="Wu L."/>
            <person name="Ma J."/>
        </authorList>
    </citation>
    <scope>NUCLEOTIDE SEQUENCE [LARGE SCALE GENOMIC DNA]</scope>
    <source>
        <strain evidence="8">JCM 1490</strain>
    </source>
</reference>
<proteinExistence type="inferred from homology"/>
<dbReference type="Pfam" id="PF02826">
    <property type="entry name" value="2-Hacid_dh_C"/>
    <property type="match status" value="1"/>
</dbReference>
<protein>
    <submittedName>
        <fullName evidence="7">NAD(P)-dependent oxidoreductase</fullName>
    </submittedName>
</protein>
<evidence type="ECO:0000259" key="6">
    <source>
        <dbReference type="Pfam" id="PF02826"/>
    </source>
</evidence>
<feature type="domain" description="D-isomer specific 2-hydroxyacid dehydrogenase NAD-binding" evidence="6">
    <location>
        <begin position="110"/>
        <end position="283"/>
    </location>
</feature>
<comment type="similarity">
    <text evidence="1 3">Belongs to the D-isomer specific 2-hydroxyacid dehydrogenase family.</text>
</comment>
<evidence type="ECO:0000256" key="1">
    <source>
        <dbReference type="ARBA" id="ARBA00005854"/>
    </source>
</evidence>
<dbReference type="SUPFAM" id="SSF52283">
    <property type="entry name" value="Formate/glycerate dehydrogenase catalytic domain-like"/>
    <property type="match status" value="1"/>
</dbReference>
<name>A0ABW2Q559_9MICO</name>
<gene>
    <name evidence="7" type="ORF">ACFQQL_04275</name>
</gene>
<evidence type="ECO:0000313" key="8">
    <source>
        <dbReference type="Proteomes" id="UP001596455"/>
    </source>
</evidence>
<dbReference type="Pfam" id="PF00389">
    <property type="entry name" value="2-Hacid_dh"/>
    <property type="match status" value="1"/>
</dbReference>
<dbReference type="PROSITE" id="PS00065">
    <property type="entry name" value="D_2_HYDROXYACID_DH_1"/>
    <property type="match status" value="1"/>
</dbReference>
<dbReference type="Gene3D" id="3.40.50.720">
    <property type="entry name" value="NAD(P)-binding Rossmann-like Domain"/>
    <property type="match status" value="2"/>
</dbReference>
<feature type="region of interest" description="Disordered" evidence="4">
    <location>
        <begin position="313"/>
        <end position="334"/>
    </location>
</feature>
<dbReference type="SUPFAM" id="SSF51735">
    <property type="entry name" value="NAD(P)-binding Rossmann-fold domains"/>
    <property type="match status" value="1"/>
</dbReference>
<dbReference type="InterPro" id="IPR050223">
    <property type="entry name" value="D-isomer_2-hydroxyacid_DH"/>
</dbReference>
<dbReference type="InterPro" id="IPR029752">
    <property type="entry name" value="D-isomer_DH_CS1"/>
</dbReference>
<dbReference type="RefSeq" id="WP_382391588.1">
    <property type="nucleotide sequence ID" value="NZ_JBHTCQ010000001.1"/>
</dbReference>
<feature type="domain" description="D-isomer specific 2-hydroxyacid dehydrogenase catalytic" evidence="5">
    <location>
        <begin position="36"/>
        <end position="315"/>
    </location>
</feature>
<accession>A0ABW2Q559</accession>
<dbReference type="InterPro" id="IPR006139">
    <property type="entry name" value="D-isomer_2_OHA_DH_cat_dom"/>
</dbReference>
<dbReference type="PANTHER" id="PTHR10996:SF283">
    <property type="entry name" value="GLYOXYLATE_HYDROXYPYRUVATE REDUCTASE B"/>
    <property type="match status" value="1"/>
</dbReference>
<dbReference type="InterPro" id="IPR036291">
    <property type="entry name" value="NAD(P)-bd_dom_sf"/>
</dbReference>
<sequence length="334" mass="34332">MTTILVTSRSFGGGRADLVTDLVGRGHHLVRGPSDHQLDALVEPLAAADAWIAGTGPVTAAHLDAGPGLRVVARYGVGFDAVDVAAATSRGIAVTNTPGANTEAVADHAVGLMLAALRKTVAGDRRVRQGEWDVVERGHELGALTVGIVGFGRIGRGVAARLGGFGSVVLATDPMLTADELEAAGVSAASFDELAARCDLVTLHAPGGRTLVDERWLGRLARPPVLVNTARADLVDEPALATALREGRVAAYAADTLSDSSSARSPLLDPALADRVTVTPHAGAQTWEAVDAMGRGAVENVLAVLAGRRPPNLVNTWSPDPAGHPPARDERSGS</sequence>
<evidence type="ECO:0000256" key="3">
    <source>
        <dbReference type="RuleBase" id="RU003719"/>
    </source>
</evidence>
<keyword evidence="8" id="KW-1185">Reference proteome</keyword>
<dbReference type="EMBL" id="JBHTCQ010000001">
    <property type="protein sequence ID" value="MFC7404316.1"/>
    <property type="molecule type" value="Genomic_DNA"/>
</dbReference>
<evidence type="ECO:0000256" key="4">
    <source>
        <dbReference type="SAM" id="MobiDB-lite"/>
    </source>
</evidence>
<comment type="caution">
    <text evidence="7">The sequence shown here is derived from an EMBL/GenBank/DDBJ whole genome shotgun (WGS) entry which is preliminary data.</text>
</comment>
<dbReference type="PANTHER" id="PTHR10996">
    <property type="entry name" value="2-HYDROXYACID DEHYDROGENASE-RELATED"/>
    <property type="match status" value="1"/>
</dbReference>
<dbReference type="InterPro" id="IPR006140">
    <property type="entry name" value="D-isomer_DH_NAD-bd"/>
</dbReference>